<dbReference type="EMBL" id="KN846972">
    <property type="protein sequence ID" value="KIW80023.1"/>
    <property type="molecule type" value="Genomic_DNA"/>
</dbReference>
<dbReference type="AlphaFoldDB" id="A0A0D2GGY0"/>
<dbReference type="Gene3D" id="3.50.30.50">
    <property type="entry name" value="Putative cyclase"/>
    <property type="match status" value="1"/>
</dbReference>
<dbReference type="Proteomes" id="UP000053029">
    <property type="component" value="Unassembled WGS sequence"/>
</dbReference>
<evidence type="ECO:0000313" key="3">
    <source>
        <dbReference type="Proteomes" id="UP000053029"/>
    </source>
</evidence>
<dbReference type="SUPFAM" id="SSF102198">
    <property type="entry name" value="Putative cyclase"/>
    <property type="match status" value="1"/>
</dbReference>
<evidence type="ECO:0000313" key="2">
    <source>
        <dbReference type="EMBL" id="KIW80023.1"/>
    </source>
</evidence>
<dbReference type="GeneID" id="25306128"/>
<dbReference type="GO" id="GO:0004061">
    <property type="term" value="F:arylformamidase activity"/>
    <property type="evidence" value="ECO:0007669"/>
    <property type="project" value="InterPro"/>
</dbReference>
<dbReference type="STRING" id="1442368.A0A0D2GGY0"/>
<protein>
    <recommendedName>
        <fullName evidence="4">Cyclase</fullName>
    </recommendedName>
</protein>
<dbReference type="GO" id="GO:0019441">
    <property type="term" value="P:L-tryptophan catabolic process to kynurenine"/>
    <property type="evidence" value="ECO:0007669"/>
    <property type="project" value="InterPro"/>
</dbReference>
<dbReference type="PANTHER" id="PTHR34861:SF9">
    <property type="entry name" value="CYCLASE"/>
    <property type="match status" value="1"/>
</dbReference>
<organism evidence="2 3">
    <name type="scientific">Fonsecaea pedrosoi CBS 271.37</name>
    <dbReference type="NCBI Taxonomy" id="1442368"/>
    <lineage>
        <taxon>Eukaryota</taxon>
        <taxon>Fungi</taxon>
        <taxon>Dikarya</taxon>
        <taxon>Ascomycota</taxon>
        <taxon>Pezizomycotina</taxon>
        <taxon>Eurotiomycetes</taxon>
        <taxon>Chaetothyriomycetidae</taxon>
        <taxon>Chaetothyriales</taxon>
        <taxon>Herpotrichiellaceae</taxon>
        <taxon>Fonsecaea</taxon>
    </lineage>
</organism>
<evidence type="ECO:0008006" key="4">
    <source>
        <dbReference type="Google" id="ProtNLM"/>
    </source>
</evidence>
<gene>
    <name evidence="2" type="ORF">Z517_06638</name>
</gene>
<dbReference type="RefSeq" id="XP_013283831.1">
    <property type="nucleotide sequence ID" value="XM_013428377.1"/>
</dbReference>
<evidence type="ECO:0000256" key="1">
    <source>
        <dbReference type="ARBA" id="ARBA00007865"/>
    </source>
</evidence>
<name>A0A0D2GGY0_9EURO</name>
<dbReference type="HOGENOM" id="CLU_030671_1_1_1"/>
<dbReference type="InterPro" id="IPR037175">
    <property type="entry name" value="KFase_sf"/>
</dbReference>
<dbReference type="Pfam" id="PF04199">
    <property type="entry name" value="Cyclase"/>
    <property type="match status" value="1"/>
</dbReference>
<reference evidence="2 3" key="1">
    <citation type="submission" date="2015-01" db="EMBL/GenBank/DDBJ databases">
        <title>The Genome Sequence of Fonsecaea pedrosoi CBS 271.37.</title>
        <authorList>
            <consortium name="The Broad Institute Genomics Platform"/>
            <person name="Cuomo C."/>
            <person name="de Hoog S."/>
            <person name="Gorbushina A."/>
            <person name="Stielow B."/>
            <person name="Teixiera M."/>
            <person name="Abouelleil A."/>
            <person name="Chapman S.B."/>
            <person name="Priest M."/>
            <person name="Young S.K."/>
            <person name="Wortman J."/>
            <person name="Nusbaum C."/>
            <person name="Birren B."/>
        </authorList>
    </citation>
    <scope>NUCLEOTIDE SEQUENCE [LARGE SCALE GENOMIC DNA]</scope>
    <source>
        <strain evidence="2 3">CBS 271.37</strain>
    </source>
</reference>
<proteinExistence type="inferred from homology"/>
<dbReference type="OrthoDB" id="5396at2759"/>
<accession>A0A0D2GGY0</accession>
<dbReference type="InterPro" id="IPR007325">
    <property type="entry name" value="KFase/CYL"/>
</dbReference>
<dbReference type="PANTHER" id="PTHR34861">
    <property type="match status" value="1"/>
</dbReference>
<comment type="similarity">
    <text evidence="1">Belongs to the Cyclase 1 superfamily.</text>
</comment>
<sequence length="329" mass="37167">MAPKSFSELPSFDELKDKRRFWVGEPSSAEEGLGMLRYLTPEHVAGAARSEIRTGERVCLNWEMTKLETPGFGREPVVHEIKTIPNYEGIAWDDVWHFNPQAGSQWDGFRHFSTATEDGKGRVFYGGTQSEEINDPGSARIGIGFWAQDGIASRGFLIDYVSYAEQKGINVNGIGGQKITLDDVYEIARQCKIEFRPGDIFFLRCGFTKTWDALSMDQKRQYRADTAAKQHKHSGLEQGERVARFLWDNHIVAVAGDGVSFEVRPNHDPQWDLHHILLAGWGVPIGEMFDLERLAETCKRLGRWTFFVTSSPLNHPRAVSSPPNCMAIF</sequence>
<keyword evidence="3" id="KW-1185">Reference proteome</keyword>
<dbReference type="VEuPathDB" id="FungiDB:Z517_06638"/>